<reference evidence="13 14" key="1">
    <citation type="submission" date="2024-03" db="EMBL/GenBank/DDBJ databases">
        <title>The genome assembly and annotation of the cricket Gryllus longicercus Weissman &amp; Gray.</title>
        <authorList>
            <person name="Szrajer S."/>
            <person name="Gray D."/>
            <person name="Ylla G."/>
        </authorList>
    </citation>
    <scope>NUCLEOTIDE SEQUENCE [LARGE SCALE GENOMIC DNA]</scope>
    <source>
        <strain evidence="13">DAG 2021-001</strain>
        <tissue evidence="13">Whole body minus gut</tissue>
    </source>
</reference>
<keyword evidence="5 10" id="KW-0862">Zinc</keyword>
<evidence type="ECO:0000256" key="6">
    <source>
        <dbReference type="ARBA" id="ARBA00023049"/>
    </source>
</evidence>
<evidence type="ECO:0000256" key="4">
    <source>
        <dbReference type="ARBA" id="ARBA00022801"/>
    </source>
</evidence>
<dbReference type="GO" id="GO:0004222">
    <property type="term" value="F:metalloendopeptidase activity"/>
    <property type="evidence" value="ECO:0007669"/>
    <property type="project" value="UniProtKB-UniRule"/>
</dbReference>
<feature type="binding site" evidence="10">
    <location>
        <position position="175"/>
    </location>
    <ligand>
        <name>Zn(2+)</name>
        <dbReference type="ChEBI" id="CHEBI:29105"/>
        <note>catalytic</note>
    </ligand>
</feature>
<feature type="binding site" evidence="10">
    <location>
        <position position="185"/>
    </location>
    <ligand>
        <name>Zn(2+)</name>
        <dbReference type="ChEBI" id="CHEBI:29105"/>
        <note>catalytic</note>
    </ligand>
</feature>
<dbReference type="GO" id="GO:0006508">
    <property type="term" value="P:proteolysis"/>
    <property type="evidence" value="ECO:0007669"/>
    <property type="project" value="UniProtKB-KW"/>
</dbReference>
<dbReference type="PROSITE" id="PS51864">
    <property type="entry name" value="ASTACIN"/>
    <property type="match status" value="1"/>
</dbReference>
<dbReference type="PRINTS" id="PR00480">
    <property type="entry name" value="ASTACIN"/>
</dbReference>
<proteinExistence type="predicted"/>
<feature type="domain" description="Peptidase M12A" evidence="12">
    <location>
        <begin position="77"/>
        <end position="274"/>
    </location>
</feature>
<dbReference type="EC" id="3.4.24.-" evidence="11"/>
<dbReference type="PANTHER" id="PTHR10127">
    <property type="entry name" value="DISCOIDIN, CUB, EGF, LAMININ , AND ZINC METALLOPROTEASE DOMAIN CONTAINING"/>
    <property type="match status" value="1"/>
</dbReference>
<dbReference type="PANTHER" id="PTHR10127:SF780">
    <property type="entry name" value="METALLOENDOPEPTIDASE"/>
    <property type="match status" value="1"/>
</dbReference>
<sequence>MRVWVLILITSLLAIGSARKPAPPQPVFHGHFRSENQRLKIADKVAHWSKRDKTNPWELGGLYQGDIMEADNLDTRSGMENPGARWPGGIVPYYIQKGFFNGHQMRIIHSAINEFHKRTCIRFRPYKKGDSSFIVIKGQKGGCWSYIGRVSNRRKPGQQVNLQIPGCVHRGVVVHELMHAIGFYHQHSASNRDRYIKIIWHNIRPAERHNFDKRRTTNFNVGYDYNSIMHYSAFAMSKNKQPTIVPNDKRAKIGQRQGLSRKDVMKISRMYGCKKRRGRASY</sequence>
<comment type="caution">
    <text evidence="13">The sequence shown here is derived from an EMBL/GenBank/DDBJ whole genome shotgun (WGS) entry which is preliminary data.</text>
</comment>
<dbReference type="AlphaFoldDB" id="A0AAN9VX22"/>
<evidence type="ECO:0000256" key="10">
    <source>
        <dbReference type="PROSITE-ProRule" id="PRU01211"/>
    </source>
</evidence>
<dbReference type="Proteomes" id="UP001378592">
    <property type="component" value="Unassembled WGS sequence"/>
</dbReference>
<accession>A0AAN9VX22</accession>
<gene>
    <name evidence="13" type="ORF">R5R35_006345</name>
</gene>
<dbReference type="Gene3D" id="3.40.390.10">
    <property type="entry name" value="Collagenase (Catalytic Domain)"/>
    <property type="match status" value="1"/>
</dbReference>
<keyword evidence="8" id="KW-1015">Disulfide bond</keyword>
<dbReference type="GO" id="GO:0008270">
    <property type="term" value="F:zinc ion binding"/>
    <property type="evidence" value="ECO:0007669"/>
    <property type="project" value="UniProtKB-UniRule"/>
</dbReference>
<dbReference type="InterPro" id="IPR001506">
    <property type="entry name" value="Peptidase_M12A"/>
</dbReference>
<keyword evidence="9" id="KW-0325">Glycoprotein</keyword>
<evidence type="ECO:0000256" key="2">
    <source>
        <dbReference type="ARBA" id="ARBA00022723"/>
    </source>
</evidence>
<evidence type="ECO:0000256" key="7">
    <source>
        <dbReference type="ARBA" id="ARBA00023145"/>
    </source>
</evidence>
<feature type="binding site" evidence="10">
    <location>
        <position position="179"/>
    </location>
    <ligand>
        <name>Zn(2+)</name>
        <dbReference type="ChEBI" id="CHEBI:29105"/>
        <note>catalytic</note>
    </ligand>
</feature>
<name>A0AAN9VX22_9ORTH</name>
<organism evidence="13 14">
    <name type="scientific">Gryllus longicercus</name>
    <dbReference type="NCBI Taxonomy" id="2509291"/>
    <lineage>
        <taxon>Eukaryota</taxon>
        <taxon>Metazoa</taxon>
        <taxon>Ecdysozoa</taxon>
        <taxon>Arthropoda</taxon>
        <taxon>Hexapoda</taxon>
        <taxon>Insecta</taxon>
        <taxon>Pterygota</taxon>
        <taxon>Neoptera</taxon>
        <taxon>Polyneoptera</taxon>
        <taxon>Orthoptera</taxon>
        <taxon>Ensifera</taxon>
        <taxon>Gryllidea</taxon>
        <taxon>Grylloidea</taxon>
        <taxon>Gryllidae</taxon>
        <taxon>Gryllinae</taxon>
        <taxon>Gryllus</taxon>
    </lineage>
</organism>
<dbReference type="CDD" id="cd04280">
    <property type="entry name" value="ZnMc_astacin_like"/>
    <property type="match status" value="1"/>
</dbReference>
<dbReference type="SUPFAM" id="SSF55486">
    <property type="entry name" value="Metalloproteases ('zincins'), catalytic domain"/>
    <property type="match status" value="1"/>
</dbReference>
<evidence type="ECO:0000259" key="12">
    <source>
        <dbReference type="PROSITE" id="PS51864"/>
    </source>
</evidence>
<dbReference type="SMART" id="SM00235">
    <property type="entry name" value="ZnMc"/>
    <property type="match status" value="1"/>
</dbReference>
<evidence type="ECO:0000256" key="1">
    <source>
        <dbReference type="ARBA" id="ARBA00022670"/>
    </source>
</evidence>
<evidence type="ECO:0000313" key="14">
    <source>
        <dbReference type="Proteomes" id="UP001378592"/>
    </source>
</evidence>
<keyword evidence="3 11" id="KW-0732">Signal</keyword>
<evidence type="ECO:0000256" key="11">
    <source>
        <dbReference type="RuleBase" id="RU361183"/>
    </source>
</evidence>
<dbReference type="Pfam" id="PF01400">
    <property type="entry name" value="Astacin"/>
    <property type="match status" value="1"/>
</dbReference>
<evidence type="ECO:0000256" key="5">
    <source>
        <dbReference type="ARBA" id="ARBA00022833"/>
    </source>
</evidence>
<dbReference type="InterPro" id="IPR006026">
    <property type="entry name" value="Peptidase_Metallo"/>
</dbReference>
<feature type="signal peptide" evidence="11">
    <location>
        <begin position="1"/>
        <end position="18"/>
    </location>
</feature>
<keyword evidence="1 10" id="KW-0645">Protease</keyword>
<keyword evidence="14" id="KW-1185">Reference proteome</keyword>
<feature type="active site" evidence="10">
    <location>
        <position position="176"/>
    </location>
</feature>
<evidence type="ECO:0000256" key="8">
    <source>
        <dbReference type="ARBA" id="ARBA00023157"/>
    </source>
</evidence>
<evidence type="ECO:0000313" key="13">
    <source>
        <dbReference type="EMBL" id="KAK7873115.1"/>
    </source>
</evidence>
<comment type="cofactor">
    <cofactor evidence="10 11">
        <name>Zn(2+)</name>
        <dbReference type="ChEBI" id="CHEBI:29105"/>
    </cofactor>
    <text evidence="10 11">Binds 1 zinc ion per subunit.</text>
</comment>
<keyword evidence="2 10" id="KW-0479">Metal-binding</keyword>
<protein>
    <recommendedName>
        <fullName evidence="11">Metalloendopeptidase</fullName>
        <ecNumber evidence="11">3.4.24.-</ecNumber>
    </recommendedName>
</protein>
<evidence type="ECO:0000256" key="3">
    <source>
        <dbReference type="ARBA" id="ARBA00022729"/>
    </source>
</evidence>
<feature type="chain" id="PRO_5042673429" description="Metalloendopeptidase" evidence="11">
    <location>
        <begin position="19"/>
        <end position="282"/>
    </location>
</feature>
<comment type="caution">
    <text evidence="10">Lacks conserved residue(s) required for the propagation of feature annotation.</text>
</comment>
<keyword evidence="4 10" id="KW-0378">Hydrolase</keyword>
<keyword evidence="7" id="KW-0865">Zymogen</keyword>
<dbReference type="InterPro" id="IPR024079">
    <property type="entry name" value="MetalloPept_cat_dom_sf"/>
</dbReference>
<keyword evidence="6 10" id="KW-0482">Metalloprotease</keyword>
<dbReference type="InterPro" id="IPR034035">
    <property type="entry name" value="Astacin-like_dom"/>
</dbReference>
<dbReference type="EMBL" id="JAZDUA010000016">
    <property type="protein sequence ID" value="KAK7873115.1"/>
    <property type="molecule type" value="Genomic_DNA"/>
</dbReference>
<evidence type="ECO:0000256" key="9">
    <source>
        <dbReference type="ARBA" id="ARBA00023180"/>
    </source>
</evidence>
<dbReference type="FunFam" id="3.40.390.10:FF:000015">
    <property type="entry name" value="Meprin A subunit"/>
    <property type="match status" value="1"/>
</dbReference>